<name>D2B7V9_STRRD</name>
<keyword evidence="3" id="KW-1185">Reference proteome</keyword>
<keyword evidence="1" id="KW-1133">Transmembrane helix</keyword>
<dbReference type="AlphaFoldDB" id="D2B7V9"/>
<sequence length="84" mass="9945">MWEFHGRLRHVDEFKRSIWFRVAAAIWCFQIGWLGAGIGFVFATPRMAWPMWHLLSFFVLAFVALMVVGIGRARHRAWSKEHSR</sequence>
<evidence type="ECO:0008006" key="4">
    <source>
        <dbReference type="Google" id="ProtNLM"/>
    </source>
</evidence>
<dbReference type="HOGENOM" id="CLU_2526177_0_0_11"/>
<feature type="transmembrane region" description="Helical" evidence="1">
    <location>
        <begin position="20"/>
        <end position="43"/>
    </location>
</feature>
<protein>
    <recommendedName>
        <fullName evidence="4">Integral membrane protein</fullName>
    </recommendedName>
</protein>
<organism evidence="2 3">
    <name type="scientific">Streptosporangium roseum (strain ATCC 12428 / DSM 43021 / JCM 3005 / KCTC 9067 / NCIMB 10171 / NRRL 2505 / NI 9100)</name>
    <dbReference type="NCBI Taxonomy" id="479432"/>
    <lineage>
        <taxon>Bacteria</taxon>
        <taxon>Bacillati</taxon>
        <taxon>Actinomycetota</taxon>
        <taxon>Actinomycetes</taxon>
        <taxon>Streptosporangiales</taxon>
        <taxon>Streptosporangiaceae</taxon>
        <taxon>Streptosporangium</taxon>
    </lineage>
</organism>
<dbReference type="KEGG" id="sro:Sros_0884"/>
<dbReference type="Proteomes" id="UP000002029">
    <property type="component" value="Chromosome"/>
</dbReference>
<dbReference type="EMBL" id="CP001814">
    <property type="protein sequence ID" value="ACZ83890.1"/>
    <property type="molecule type" value="Genomic_DNA"/>
</dbReference>
<evidence type="ECO:0000313" key="3">
    <source>
        <dbReference type="Proteomes" id="UP000002029"/>
    </source>
</evidence>
<reference evidence="2 3" key="1">
    <citation type="journal article" date="2010" name="Stand. Genomic Sci.">
        <title>Complete genome sequence of Streptosporangium roseum type strain (NI 9100).</title>
        <authorList>
            <person name="Nolan M."/>
            <person name="Sikorski J."/>
            <person name="Jando M."/>
            <person name="Lucas S."/>
            <person name="Lapidus A."/>
            <person name="Glavina Del Rio T."/>
            <person name="Chen F."/>
            <person name="Tice H."/>
            <person name="Pitluck S."/>
            <person name="Cheng J.F."/>
            <person name="Chertkov O."/>
            <person name="Sims D."/>
            <person name="Meincke L."/>
            <person name="Brettin T."/>
            <person name="Han C."/>
            <person name="Detter J.C."/>
            <person name="Bruce D."/>
            <person name="Goodwin L."/>
            <person name="Land M."/>
            <person name="Hauser L."/>
            <person name="Chang Y.J."/>
            <person name="Jeffries C.D."/>
            <person name="Ivanova N."/>
            <person name="Mavromatis K."/>
            <person name="Mikhailova N."/>
            <person name="Chen A."/>
            <person name="Palaniappan K."/>
            <person name="Chain P."/>
            <person name="Rohde M."/>
            <person name="Goker M."/>
            <person name="Bristow J."/>
            <person name="Eisen J.A."/>
            <person name="Markowitz V."/>
            <person name="Hugenholtz P."/>
            <person name="Kyrpides N.C."/>
            <person name="Klenk H.P."/>
        </authorList>
    </citation>
    <scope>NUCLEOTIDE SEQUENCE [LARGE SCALE GENOMIC DNA]</scope>
    <source>
        <strain evidence="3">ATCC 12428 / DSM 43021 / JCM 3005 / NI 9100</strain>
    </source>
</reference>
<proteinExistence type="predicted"/>
<evidence type="ECO:0000313" key="2">
    <source>
        <dbReference type="EMBL" id="ACZ83890.1"/>
    </source>
</evidence>
<keyword evidence="1" id="KW-0812">Transmembrane</keyword>
<gene>
    <name evidence="2" type="ordered locus">Sros_0884</name>
</gene>
<accession>D2B7V9</accession>
<feature type="transmembrane region" description="Helical" evidence="1">
    <location>
        <begin position="49"/>
        <end position="70"/>
    </location>
</feature>
<keyword evidence="1" id="KW-0472">Membrane</keyword>
<evidence type="ECO:0000256" key="1">
    <source>
        <dbReference type="SAM" id="Phobius"/>
    </source>
</evidence>